<feature type="region of interest" description="Disordered" evidence="1">
    <location>
        <begin position="295"/>
        <end position="347"/>
    </location>
</feature>
<comment type="caution">
    <text evidence="2">The sequence shown here is derived from an EMBL/GenBank/DDBJ whole genome shotgun (WGS) entry which is preliminary data.</text>
</comment>
<protein>
    <recommendedName>
        <fullName evidence="4">N-acetyltransferase domain-containing protein</fullName>
    </recommendedName>
</protein>
<dbReference type="Proteomes" id="UP001165060">
    <property type="component" value="Unassembled WGS sequence"/>
</dbReference>
<evidence type="ECO:0000313" key="3">
    <source>
        <dbReference type="Proteomes" id="UP001165060"/>
    </source>
</evidence>
<evidence type="ECO:0000313" key="2">
    <source>
        <dbReference type="EMBL" id="GMI29604.1"/>
    </source>
</evidence>
<dbReference type="EMBL" id="BRYB01003048">
    <property type="protein sequence ID" value="GMI29604.1"/>
    <property type="molecule type" value="Genomic_DNA"/>
</dbReference>
<feature type="compositionally biased region" description="Basic and acidic residues" evidence="1">
    <location>
        <begin position="312"/>
        <end position="341"/>
    </location>
</feature>
<evidence type="ECO:0008006" key="4">
    <source>
        <dbReference type="Google" id="ProtNLM"/>
    </source>
</evidence>
<accession>A0ABQ6MPG5</accession>
<reference evidence="2 3" key="1">
    <citation type="journal article" date="2023" name="Commun. Biol.">
        <title>Genome analysis of Parmales, the sister group of diatoms, reveals the evolutionary specialization of diatoms from phago-mixotrophs to photoautotrophs.</title>
        <authorList>
            <person name="Ban H."/>
            <person name="Sato S."/>
            <person name="Yoshikawa S."/>
            <person name="Yamada K."/>
            <person name="Nakamura Y."/>
            <person name="Ichinomiya M."/>
            <person name="Sato N."/>
            <person name="Blanc-Mathieu R."/>
            <person name="Endo H."/>
            <person name="Kuwata A."/>
            <person name="Ogata H."/>
        </authorList>
    </citation>
    <scope>NUCLEOTIDE SEQUENCE [LARGE SCALE GENOMIC DNA]</scope>
</reference>
<proteinExistence type="predicted"/>
<evidence type="ECO:0000256" key="1">
    <source>
        <dbReference type="SAM" id="MobiDB-lite"/>
    </source>
</evidence>
<gene>
    <name evidence="2" type="ORF">TeGR_g84</name>
</gene>
<sequence length="347" mass="38550">MGQCAASIGLSSTPAPLTPEQMKARRKEVIAFRERYAGYAKSLSPPSNCVFAVEVEPWIASPEGTRGVDDALASFQRGSHASTREINMALSGLRSVDNVYDYKKSIVVSLKDSKTKDCISAALMVEHDTGGGTIVELIWFVTQRKQEDKKYGTVLFRCIRDVVRMAGAKALLVTSTPQATGFWLLYLVRLKEKNPSAPFFSTTIIRHPSLDKGMLKAEKELGDKQKIHFEYVNKRIDVVRHPGADVRRFYKPYTGKAFLGTGFRYKTDVCSHIWINLSGGGGYTSRAVTAKRSGLAVETSSSKNRTPKNAAVKKEGPPRSFRSSRENDKRSKGRSSREKMKNPLTEE</sequence>
<name>A0ABQ6MPG5_9STRA</name>
<keyword evidence="3" id="KW-1185">Reference proteome</keyword>
<organism evidence="2 3">
    <name type="scientific">Tetraparma gracilis</name>
    <dbReference type="NCBI Taxonomy" id="2962635"/>
    <lineage>
        <taxon>Eukaryota</taxon>
        <taxon>Sar</taxon>
        <taxon>Stramenopiles</taxon>
        <taxon>Ochrophyta</taxon>
        <taxon>Bolidophyceae</taxon>
        <taxon>Parmales</taxon>
        <taxon>Triparmaceae</taxon>
        <taxon>Tetraparma</taxon>
    </lineage>
</organism>